<name>A0A139LNP8_9BACE</name>
<sequence>MEMYILTVALFVDSKNRTVTRFQTESGMAAIKGTSIAILSIDTYKIFTVRAILQGTGSTPLMIIVRGGFDAVAGTLRFITGGILRIGESRQQRDEDIKK</sequence>
<reference evidence="1 2" key="1">
    <citation type="submission" date="2016-02" db="EMBL/GenBank/DDBJ databases">
        <authorList>
            <person name="Wen L."/>
            <person name="He K."/>
            <person name="Yang H."/>
        </authorList>
    </citation>
    <scope>NUCLEOTIDE SEQUENCE [LARGE SCALE GENOMIC DNA]</scope>
    <source>
        <strain evidence="1 2">KLE1704</strain>
    </source>
</reference>
<evidence type="ECO:0000313" key="2">
    <source>
        <dbReference type="Proteomes" id="UP000070319"/>
    </source>
</evidence>
<protein>
    <submittedName>
        <fullName evidence="1">Uncharacterized protein</fullName>
    </submittedName>
</protein>
<comment type="caution">
    <text evidence="1">The sequence shown here is derived from an EMBL/GenBank/DDBJ whole genome shotgun (WGS) entry which is preliminary data.</text>
</comment>
<proteinExistence type="predicted"/>
<dbReference type="Proteomes" id="UP000070319">
    <property type="component" value="Unassembled WGS sequence"/>
</dbReference>
<organism evidence="1">
    <name type="scientific">Bacteroides intestinalis</name>
    <dbReference type="NCBI Taxonomy" id="329854"/>
    <lineage>
        <taxon>Bacteria</taxon>
        <taxon>Pseudomonadati</taxon>
        <taxon>Bacteroidota</taxon>
        <taxon>Bacteroidia</taxon>
        <taxon>Bacteroidales</taxon>
        <taxon>Bacteroidaceae</taxon>
        <taxon>Bacteroides</taxon>
    </lineage>
</organism>
<evidence type="ECO:0000313" key="1">
    <source>
        <dbReference type="EMBL" id="KXT53092.1"/>
    </source>
</evidence>
<gene>
    <name evidence="1" type="ORF">HMPREF2531_01470</name>
</gene>
<dbReference type="EMBL" id="LTDF01000060">
    <property type="protein sequence ID" value="KXT53092.1"/>
    <property type="molecule type" value="Genomic_DNA"/>
</dbReference>
<accession>A0A139LNP8</accession>
<dbReference type="AlphaFoldDB" id="A0A139LNP8"/>